<dbReference type="CDD" id="cd00075">
    <property type="entry name" value="HATPase"/>
    <property type="match status" value="1"/>
</dbReference>
<evidence type="ECO:0000259" key="9">
    <source>
        <dbReference type="PROSITE" id="PS50112"/>
    </source>
</evidence>
<dbReference type="EMBL" id="AP025592">
    <property type="protein sequence ID" value="BDG07735.1"/>
    <property type="molecule type" value="Genomic_DNA"/>
</dbReference>
<dbReference type="SMART" id="SM00388">
    <property type="entry name" value="HisKA"/>
    <property type="match status" value="1"/>
</dbReference>
<dbReference type="SMART" id="SM00091">
    <property type="entry name" value="PAS"/>
    <property type="match status" value="1"/>
</dbReference>
<dbReference type="Proteomes" id="UP001162734">
    <property type="component" value="Chromosome"/>
</dbReference>
<feature type="region of interest" description="Disordered" evidence="7">
    <location>
        <begin position="343"/>
        <end position="369"/>
    </location>
</feature>
<dbReference type="Pfam" id="PF00512">
    <property type="entry name" value="HisKA"/>
    <property type="match status" value="1"/>
</dbReference>
<comment type="catalytic activity">
    <reaction evidence="1">
        <text>ATP + protein L-histidine = ADP + protein N-phospho-L-histidine.</text>
        <dbReference type="EC" id="2.7.13.3"/>
    </reaction>
</comment>
<evidence type="ECO:0000256" key="4">
    <source>
        <dbReference type="ARBA" id="ARBA00022679"/>
    </source>
</evidence>
<dbReference type="InterPro" id="IPR036097">
    <property type="entry name" value="HisK_dim/P_sf"/>
</dbReference>
<evidence type="ECO:0000256" key="2">
    <source>
        <dbReference type="ARBA" id="ARBA00012438"/>
    </source>
</evidence>
<keyword evidence="5" id="KW-0418">Kinase</keyword>
<dbReference type="InterPro" id="IPR036890">
    <property type="entry name" value="HATPase_C_sf"/>
</dbReference>
<dbReference type="InterPro" id="IPR003594">
    <property type="entry name" value="HATPase_dom"/>
</dbReference>
<dbReference type="InterPro" id="IPR004358">
    <property type="entry name" value="Sig_transdc_His_kin-like_C"/>
</dbReference>
<sequence length="369" mass="40695">MDFSLLESVPDAMVIAHRDGRIAWVNGVAERLFGYERGELVGQPVEVLLPARFREDHHLHREAYHAAPRARPMGLGLDLFGLRKDGQEFPAEISLAPMRDGDAVYAVAAVRDVTERKKIEARALLYRKAQAEVRERDEFLSIASHELRTPVTALQLQLQMLQRAAARSVGTLPALLAGKVDGLEKQCRRISVLVNELLDVSRMRLGRLELKLEEVDLAELAAETLANLREQIRSAGCTVRLDALAPAVGTWDRLRLEQVFTNLIANAIKFGQGKPVEVRVSADRDRAHLAVIDHGIGIAPEHQSRVFDRFERAVSSVNFGGLGLGLYISREIVEAHGGQIRLESEPGEGTTFTVDLPRTPAPVPASEAA</sequence>
<dbReference type="SUPFAM" id="SSF55874">
    <property type="entry name" value="ATPase domain of HSP90 chaperone/DNA topoisomerase II/histidine kinase"/>
    <property type="match status" value="1"/>
</dbReference>
<dbReference type="SMART" id="SM00086">
    <property type="entry name" value="PAC"/>
    <property type="match status" value="1"/>
</dbReference>
<dbReference type="InterPro" id="IPR005467">
    <property type="entry name" value="His_kinase_dom"/>
</dbReference>
<dbReference type="SUPFAM" id="SSF47384">
    <property type="entry name" value="Homodimeric domain of signal transducing histidine kinase"/>
    <property type="match status" value="1"/>
</dbReference>
<dbReference type="PROSITE" id="PS50113">
    <property type="entry name" value="PAC"/>
    <property type="match status" value="1"/>
</dbReference>
<dbReference type="NCBIfam" id="TIGR00229">
    <property type="entry name" value="sensory_box"/>
    <property type="match status" value="1"/>
</dbReference>
<dbReference type="PRINTS" id="PR00344">
    <property type="entry name" value="BCTRLSENSOR"/>
</dbReference>
<gene>
    <name evidence="11" type="ORF">AMPC_08480</name>
</gene>
<evidence type="ECO:0000313" key="11">
    <source>
        <dbReference type="EMBL" id="BDG07735.1"/>
    </source>
</evidence>
<evidence type="ECO:0000259" key="8">
    <source>
        <dbReference type="PROSITE" id="PS50109"/>
    </source>
</evidence>
<feature type="domain" description="PAS" evidence="9">
    <location>
        <begin position="5"/>
        <end position="50"/>
    </location>
</feature>
<dbReference type="InterPro" id="IPR000014">
    <property type="entry name" value="PAS"/>
</dbReference>
<protein>
    <recommendedName>
        <fullName evidence="2">histidine kinase</fullName>
        <ecNumber evidence="2">2.7.13.3</ecNumber>
    </recommendedName>
</protein>
<dbReference type="CDD" id="cd00082">
    <property type="entry name" value="HisKA"/>
    <property type="match status" value="1"/>
</dbReference>
<evidence type="ECO:0000256" key="1">
    <source>
        <dbReference type="ARBA" id="ARBA00000085"/>
    </source>
</evidence>
<dbReference type="InterPro" id="IPR050736">
    <property type="entry name" value="Sensor_HK_Regulatory"/>
</dbReference>
<feature type="domain" description="Histidine kinase" evidence="8">
    <location>
        <begin position="142"/>
        <end position="360"/>
    </location>
</feature>
<reference evidence="12" key="1">
    <citation type="journal article" date="2022" name="Int. J. Syst. Evol. Microbiol.">
        <title>Anaeromyxobacter oryzae sp. nov., Anaeromyxobacter diazotrophicus sp. nov. and Anaeromyxobacter paludicola sp. nov., isolated from paddy soils.</title>
        <authorList>
            <person name="Itoh H."/>
            <person name="Xu Z."/>
            <person name="Mise K."/>
            <person name="Masuda Y."/>
            <person name="Ushijima N."/>
            <person name="Hayakawa C."/>
            <person name="Shiratori Y."/>
            <person name="Senoo K."/>
        </authorList>
    </citation>
    <scope>NUCLEOTIDE SEQUENCE [LARGE SCALE GENOMIC DNA]</scope>
    <source>
        <strain evidence="12">Red630</strain>
    </source>
</reference>
<dbReference type="RefSeq" id="WP_248344622.1">
    <property type="nucleotide sequence ID" value="NZ_AP025592.1"/>
</dbReference>
<evidence type="ECO:0000256" key="6">
    <source>
        <dbReference type="ARBA" id="ARBA00023012"/>
    </source>
</evidence>
<accession>A0ABM7X7C9</accession>
<dbReference type="SUPFAM" id="SSF55785">
    <property type="entry name" value="PYP-like sensor domain (PAS domain)"/>
    <property type="match status" value="1"/>
</dbReference>
<keyword evidence="3" id="KW-0597">Phosphoprotein</keyword>
<dbReference type="CDD" id="cd00130">
    <property type="entry name" value="PAS"/>
    <property type="match status" value="1"/>
</dbReference>
<dbReference type="Gene3D" id="3.30.565.10">
    <property type="entry name" value="Histidine kinase-like ATPase, C-terminal domain"/>
    <property type="match status" value="1"/>
</dbReference>
<dbReference type="Pfam" id="PF13426">
    <property type="entry name" value="PAS_9"/>
    <property type="match status" value="1"/>
</dbReference>
<evidence type="ECO:0000313" key="12">
    <source>
        <dbReference type="Proteomes" id="UP001162734"/>
    </source>
</evidence>
<dbReference type="Gene3D" id="3.30.450.20">
    <property type="entry name" value="PAS domain"/>
    <property type="match status" value="1"/>
</dbReference>
<dbReference type="InterPro" id="IPR003661">
    <property type="entry name" value="HisK_dim/P_dom"/>
</dbReference>
<evidence type="ECO:0000259" key="10">
    <source>
        <dbReference type="PROSITE" id="PS50113"/>
    </source>
</evidence>
<dbReference type="Pfam" id="PF02518">
    <property type="entry name" value="HATPase_c"/>
    <property type="match status" value="1"/>
</dbReference>
<keyword evidence="12" id="KW-1185">Reference proteome</keyword>
<dbReference type="PANTHER" id="PTHR43711">
    <property type="entry name" value="TWO-COMPONENT HISTIDINE KINASE"/>
    <property type="match status" value="1"/>
</dbReference>
<dbReference type="PANTHER" id="PTHR43711:SF1">
    <property type="entry name" value="HISTIDINE KINASE 1"/>
    <property type="match status" value="1"/>
</dbReference>
<dbReference type="InterPro" id="IPR035965">
    <property type="entry name" value="PAS-like_dom_sf"/>
</dbReference>
<evidence type="ECO:0000256" key="7">
    <source>
        <dbReference type="SAM" id="MobiDB-lite"/>
    </source>
</evidence>
<dbReference type="PROSITE" id="PS50109">
    <property type="entry name" value="HIS_KIN"/>
    <property type="match status" value="1"/>
</dbReference>
<dbReference type="InterPro" id="IPR001610">
    <property type="entry name" value="PAC"/>
</dbReference>
<name>A0ABM7X7C9_9BACT</name>
<keyword evidence="4" id="KW-0808">Transferase</keyword>
<dbReference type="InterPro" id="IPR000700">
    <property type="entry name" value="PAS-assoc_C"/>
</dbReference>
<dbReference type="SMART" id="SM00387">
    <property type="entry name" value="HATPase_c"/>
    <property type="match status" value="1"/>
</dbReference>
<dbReference type="PROSITE" id="PS50112">
    <property type="entry name" value="PAS"/>
    <property type="match status" value="1"/>
</dbReference>
<feature type="domain" description="PAC" evidence="10">
    <location>
        <begin position="75"/>
        <end position="125"/>
    </location>
</feature>
<keyword evidence="6" id="KW-0902">Two-component regulatory system</keyword>
<evidence type="ECO:0000256" key="3">
    <source>
        <dbReference type="ARBA" id="ARBA00022553"/>
    </source>
</evidence>
<organism evidence="11 12">
    <name type="scientific">Anaeromyxobacter paludicola</name>
    <dbReference type="NCBI Taxonomy" id="2918171"/>
    <lineage>
        <taxon>Bacteria</taxon>
        <taxon>Pseudomonadati</taxon>
        <taxon>Myxococcota</taxon>
        <taxon>Myxococcia</taxon>
        <taxon>Myxococcales</taxon>
        <taxon>Cystobacterineae</taxon>
        <taxon>Anaeromyxobacteraceae</taxon>
        <taxon>Anaeromyxobacter</taxon>
    </lineage>
</organism>
<evidence type="ECO:0000256" key="5">
    <source>
        <dbReference type="ARBA" id="ARBA00022777"/>
    </source>
</evidence>
<dbReference type="EC" id="2.7.13.3" evidence="2"/>
<dbReference type="Gene3D" id="1.10.287.130">
    <property type="match status" value="1"/>
</dbReference>
<proteinExistence type="predicted"/>